<sequence>MTITPSLFNPAYLNRWRNIGNLCPVKLCLSAIYRPVCLFYRQTIQKAHCRL</sequence>
<protein>
    <submittedName>
        <fullName evidence="1">Uncharacterized protein</fullName>
    </submittedName>
</protein>
<proteinExistence type="predicted"/>
<evidence type="ECO:0000313" key="2">
    <source>
        <dbReference type="Proteomes" id="UP000014585"/>
    </source>
</evidence>
<evidence type="ECO:0000313" key="1">
    <source>
        <dbReference type="EMBL" id="EPF16455.1"/>
    </source>
</evidence>
<reference evidence="1 2" key="1">
    <citation type="submission" date="2013-04" db="EMBL/GenBank/DDBJ databases">
        <authorList>
            <person name="Weinstock G."/>
            <person name="Sodergren E."/>
            <person name="Lobos E.A."/>
            <person name="Fulton L."/>
            <person name="Fulton R."/>
            <person name="Courtney L."/>
            <person name="Fronick C."/>
            <person name="O'Laughlin M."/>
            <person name="Godfrey J."/>
            <person name="Wilson R.M."/>
            <person name="Miner T."/>
            <person name="Farmer C."/>
            <person name="Delehaunty K."/>
            <person name="Cordes M."/>
            <person name="Minx P."/>
            <person name="Tomlinson C."/>
            <person name="Chen J."/>
            <person name="Wollam A."/>
            <person name="Pepin K.H."/>
            <person name="Palsikar V.B."/>
            <person name="Zhang X."/>
            <person name="Suruliraj S."/>
            <person name="Perna N.T."/>
            <person name="Plunkett G."/>
            <person name="Warren W."/>
            <person name="Mitreva M."/>
            <person name="Mardis E.R."/>
            <person name="Wilson R.K."/>
        </authorList>
    </citation>
    <scope>NUCLEOTIDE SEQUENCE [LARGE SCALE GENOMIC DNA]</scope>
    <source>
        <strain evidence="1 2">DSM 4568</strain>
    </source>
</reference>
<dbReference type="EMBL" id="ATDT01000023">
    <property type="protein sequence ID" value="EPF16455.1"/>
    <property type="molecule type" value="Genomic_DNA"/>
</dbReference>
<organism evidence="1 2">
    <name type="scientific">Cedecea davisae DSM 4568</name>
    <dbReference type="NCBI Taxonomy" id="566551"/>
    <lineage>
        <taxon>Bacteria</taxon>
        <taxon>Pseudomonadati</taxon>
        <taxon>Pseudomonadota</taxon>
        <taxon>Gammaproteobacteria</taxon>
        <taxon>Enterobacterales</taxon>
        <taxon>Enterobacteriaceae</taxon>
        <taxon>Cedecea</taxon>
    </lineage>
</organism>
<gene>
    <name evidence="1" type="ORF">HMPREF0201_02817</name>
</gene>
<name>S3ITY7_9ENTR</name>
<accession>S3ITY7</accession>
<dbReference type="STRING" id="566551.HMPREF0201_02817"/>
<dbReference type="AlphaFoldDB" id="S3ITY7"/>
<dbReference type="Proteomes" id="UP000014585">
    <property type="component" value="Unassembled WGS sequence"/>
</dbReference>
<dbReference type="HOGENOM" id="CLU_3096977_0_0_6"/>
<comment type="caution">
    <text evidence="1">The sequence shown here is derived from an EMBL/GenBank/DDBJ whole genome shotgun (WGS) entry which is preliminary data.</text>
</comment>